<reference evidence="2 3" key="1">
    <citation type="submission" date="2024-04" db="EMBL/GenBank/DDBJ databases">
        <authorList>
            <consortium name="Genoscope - CEA"/>
            <person name="William W."/>
        </authorList>
    </citation>
    <scope>NUCLEOTIDE SEQUENCE [LARGE SCALE GENOMIC DNA]</scope>
</reference>
<accession>A0AAV2HQF2</accession>
<feature type="compositionally biased region" description="Low complexity" evidence="1">
    <location>
        <begin position="89"/>
        <end position="99"/>
    </location>
</feature>
<dbReference type="AlphaFoldDB" id="A0AAV2HQF2"/>
<keyword evidence="3" id="KW-1185">Reference proteome</keyword>
<sequence length="587" mass="65290">MNYLTGTTKKRTQHEHHEKSENQIIPASKPNTLDFDLQTPKIKSRRLSYRDPQPLASLEFLESISGTLNSPSTCDSLGSEHGGWPLPNSALSSPTTVTSPLSGDSLGSLDNLIKHTNLESLKTCVLPANDSTYLISPKEQDVINNNLILQEKILQPLSNHDLCHPEVSVKSANQLSCDEISGVSSAQHEHLNEKNKKICLENKDVINKNYSNNNNFSDSLYELQESHEANTDLAKCNTCFKNPGHQAFFSLSELMVKNLPLEIQHEDSLTFFNCVAQLVVQISVTSTSAARGHDDSYSKYIGTNRRRNGSGFIANVDDHFMKFRCRRDDCPLTTVGEEALNVNENSTSPPTRQCLRNSSNMSTSSTSSSAEEGSYKHFFYSGVYIHTNKHIIFDKSEADNATVKFFFDTPDEKKVVYGHVAAIVGVNDSQDHVTLHVMSHDKDLFNTLGILIKNVKSSYNQMVKSTHKTQQVHGKKHQHSWVAIISHAHGMSRSITLGRIKKEVLDGTRVIKYYDAATCPESSGGLVMTPSLLRLQWPGAVHSAFDPDTGLNVTMDSRFPDLNVQDMGRINESLVKRKDSADNLLNL</sequence>
<dbReference type="EMBL" id="CAXITT010000207">
    <property type="protein sequence ID" value="CAL1535613.1"/>
    <property type="molecule type" value="Genomic_DNA"/>
</dbReference>
<feature type="compositionally biased region" description="Low complexity" evidence="1">
    <location>
        <begin position="357"/>
        <end position="369"/>
    </location>
</feature>
<evidence type="ECO:0000256" key="1">
    <source>
        <dbReference type="SAM" id="MobiDB-lite"/>
    </source>
</evidence>
<feature type="compositionally biased region" description="Polar residues" evidence="1">
    <location>
        <begin position="342"/>
        <end position="356"/>
    </location>
</feature>
<name>A0AAV2HQF2_LYMST</name>
<organism evidence="2 3">
    <name type="scientific">Lymnaea stagnalis</name>
    <name type="common">Great pond snail</name>
    <name type="synonym">Helix stagnalis</name>
    <dbReference type="NCBI Taxonomy" id="6523"/>
    <lineage>
        <taxon>Eukaryota</taxon>
        <taxon>Metazoa</taxon>
        <taxon>Spiralia</taxon>
        <taxon>Lophotrochozoa</taxon>
        <taxon>Mollusca</taxon>
        <taxon>Gastropoda</taxon>
        <taxon>Heterobranchia</taxon>
        <taxon>Euthyneura</taxon>
        <taxon>Panpulmonata</taxon>
        <taxon>Hygrophila</taxon>
        <taxon>Lymnaeoidea</taxon>
        <taxon>Lymnaeidae</taxon>
        <taxon>Lymnaea</taxon>
    </lineage>
</organism>
<comment type="caution">
    <text evidence="2">The sequence shown here is derived from an EMBL/GenBank/DDBJ whole genome shotgun (WGS) entry which is preliminary data.</text>
</comment>
<evidence type="ECO:0000313" key="2">
    <source>
        <dbReference type="EMBL" id="CAL1535613.1"/>
    </source>
</evidence>
<gene>
    <name evidence="2" type="ORF">GSLYS_00009573001</name>
</gene>
<feature type="region of interest" description="Disordered" evidence="1">
    <location>
        <begin position="1"/>
        <end position="23"/>
    </location>
</feature>
<dbReference type="Proteomes" id="UP001497497">
    <property type="component" value="Unassembled WGS sequence"/>
</dbReference>
<evidence type="ECO:0000313" key="3">
    <source>
        <dbReference type="Proteomes" id="UP001497497"/>
    </source>
</evidence>
<feature type="region of interest" description="Disordered" evidence="1">
    <location>
        <begin position="72"/>
        <end position="99"/>
    </location>
</feature>
<protein>
    <submittedName>
        <fullName evidence="2">Uncharacterized protein</fullName>
    </submittedName>
</protein>
<feature type="region of interest" description="Disordered" evidence="1">
    <location>
        <begin position="342"/>
        <end position="370"/>
    </location>
</feature>
<proteinExistence type="predicted"/>